<evidence type="ECO:0000313" key="3">
    <source>
        <dbReference type="Proteomes" id="UP001501444"/>
    </source>
</evidence>
<keyword evidence="1" id="KW-1133">Transmembrane helix</keyword>
<evidence type="ECO:0000256" key="1">
    <source>
        <dbReference type="SAM" id="Phobius"/>
    </source>
</evidence>
<evidence type="ECO:0000313" key="2">
    <source>
        <dbReference type="EMBL" id="GAA2394882.1"/>
    </source>
</evidence>
<comment type="caution">
    <text evidence="2">The sequence shown here is derived from an EMBL/GenBank/DDBJ whole genome shotgun (WGS) entry which is preliminary data.</text>
</comment>
<dbReference type="RefSeq" id="WP_344620701.1">
    <property type="nucleotide sequence ID" value="NZ_BAAARV010000141.1"/>
</dbReference>
<feature type="transmembrane region" description="Helical" evidence="1">
    <location>
        <begin position="20"/>
        <end position="39"/>
    </location>
</feature>
<proteinExistence type="predicted"/>
<gene>
    <name evidence="2" type="ORF">GCM10010170_109140</name>
</gene>
<keyword evidence="3" id="KW-1185">Reference proteome</keyword>
<sequence>MNAVRPQCATKEAPPVADVVFVLLTIAAFAVLGLAVRAVERL</sequence>
<keyword evidence="1" id="KW-0812">Transmembrane</keyword>
<evidence type="ECO:0008006" key="4">
    <source>
        <dbReference type="Google" id="ProtNLM"/>
    </source>
</evidence>
<reference evidence="2 3" key="1">
    <citation type="journal article" date="2019" name="Int. J. Syst. Evol. Microbiol.">
        <title>The Global Catalogue of Microorganisms (GCM) 10K type strain sequencing project: providing services to taxonomists for standard genome sequencing and annotation.</title>
        <authorList>
            <consortium name="The Broad Institute Genomics Platform"/>
            <consortium name="The Broad Institute Genome Sequencing Center for Infectious Disease"/>
            <person name="Wu L."/>
            <person name="Ma J."/>
        </authorList>
    </citation>
    <scope>NUCLEOTIDE SEQUENCE [LARGE SCALE GENOMIC DNA]</scope>
    <source>
        <strain evidence="2 3">JCM 3272</strain>
    </source>
</reference>
<keyword evidence="1" id="KW-0472">Membrane</keyword>
<dbReference type="Proteomes" id="UP001501444">
    <property type="component" value="Unassembled WGS sequence"/>
</dbReference>
<organism evidence="2 3">
    <name type="scientific">Dactylosporangium salmoneum</name>
    <dbReference type="NCBI Taxonomy" id="53361"/>
    <lineage>
        <taxon>Bacteria</taxon>
        <taxon>Bacillati</taxon>
        <taxon>Actinomycetota</taxon>
        <taxon>Actinomycetes</taxon>
        <taxon>Micromonosporales</taxon>
        <taxon>Micromonosporaceae</taxon>
        <taxon>Dactylosporangium</taxon>
    </lineage>
</organism>
<protein>
    <recommendedName>
        <fullName evidence="4">Potassium-transporting ATPase</fullName>
    </recommendedName>
</protein>
<name>A0ABN3I570_9ACTN</name>
<accession>A0ABN3I570</accession>
<dbReference type="EMBL" id="BAAARV010000141">
    <property type="protein sequence ID" value="GAA2394882.1"/>
    <property type="molecule type" value="Genomic_DNA"/>
</dbReference>